<proteinExistence type="predicted"/>
<evidence type="ECO:0000313" key="9">
    <source>
        <dbReference type="Proteomes" id="UP000037460"/>
    </source>
</evidence>
<protein>
    <recommendedName>
        <fullName evidence="7">TLC domain-containing protein</fullName>
    </recommendedName>
</protein>
<evidence type="ECO:0000256" key="5">
    <source>
        <dbReference type="PROSITE-ProRule" id="PRU00205"/>
    </source>
</evidence>
<feature type="transmembrane region" description="Helical" evidence="6">
    <location>
        <begin position="185"/>
        <end position="208"/>
    </location>
</feature>
<reference evidence="9" key="1">
    <citation type="journal article" date="2015" name="PLoS Genet.">
        <title>Genome Sequence and Transcriptome Analyses of Chrysochromulina tobin: Metabolic Tools for Enhanced Algal Fitness in the Prominent Order Prymnesiales (Haptophyceae).</title>
        <authorList>
            <person name="Hovde B.T."/>
            <person name="Deodato C.R."/>
            <person name="Hunsperger H.M."/>
            <person name="Ryken S.A."/>
            <person name="Yost W."/>
            <person name="Jha R.K."/>
            <person name="Patterson J."/>
            <person name="Monnat R.J. Jr."/>
            <person name="Barlow S.B."/>
            <person name="Starkenburg S.R."/>
            <person name="Cattolico R.A."/>
        </authorList>
    </citation>
    <scope>NUCLEOTIDE SEQUENCE</scope>
    <source>
        <strain evidence="9">CCMP291</strain>
    </source>
</reference>
<dbReference type="PANTHER" id="PTHR13439:SF0">
    <property type="entry name" value="TOPOISOMERASE I DAMAGE AFFECTED PROTEIN 4"/>
    <property type="match status" value="1"/>
</dbReference>
<evidence type="ECO:0000313" key="8">
    <source>
        <dbReference type="EMBL" id="KOO33010.1"/>
    </source>
</evidence>
<evidence type="ECO:0000256" key="3">
    <source>
        <dbReference type="ARBA" id="ARBA00022989"/>
    </source>
</evidence>
<dbReference type="AlphaFoldDB" id="A0A0M0K2I1"/>
<feature type="domain" description="TLC" evidence="7">
    <location>
        <begin position="36"/>
        <end position="253"/>
    </location>
</feature>
<evidence type="ECO:0000256" key="1">
    <source>
        <dbReference type="ARBA" id="ARBA00004141"/>
    </source>
</evidence>
<organism evidence="8 9">
    <name type="scientific">Chrysochromulina tobinii</name>
    <dbReference type="NCBI Taxonomy" id="1460289"/>
    <lineage>
        <taxon>Eukaryota</taxon>
        <taxon>Haptista</taxon>
        <taxon>Haptophyta</taxon>
        <taxon>Prymnesiophyceae</taxon>
        <taxon>Prymnesiales</taxon>
        <taxon>Chrysochromulinaceae</taxon>
        <taxon>Chrysochromulina</taxon>
    </lineage>
</organism>
<evidence type="ECO:0000256" key="2">
    <source>
        <dbReference type="ARBA" id="ARBA00022692"/>
    </source>
</evidence>
<gene>
    <name evidence="8" type="ORF">Ctob_012063</name>
</gene>
<accession>A0A0M0K2I1</accession>
<feature type="transmembrane region" description="Helical" evidence="6">
    <location>
        <begin position="228"/>
        <end position="245"/>
    </location>
</feature>
<feature type="transmembrane region" description="Helical" evidence="6">
    <location>
        <begin position="42"/>
        <end position="65"/>
    </location>
</feature>
<comment type="subcellular location">
    <subcellularLocation>
        <location evidence="1">Membrane</location>
        <topology evidence="1">Multi-pass membrane protein</topology>
    </subcellularLocation>
</comment>
<dbReference type="EMBL" id="JWZX01001624">
    <property type="protein sequence ID" value="KOO33010.1"/>
    <property type="molecule type" value="Genomic_DNA"/>
</dbReference>
<dbReference type="Pfam" id="PF03798">
    <property type="entry name" value="TRAM_LAG1_CLN8"/>
    <property type="match status" value="1"/>
</dbReference>
<keyword evidence="4 5" id="KW-0472">Membrane</keyword>
<comment type="caution">
    <text evidence="8">The sequence shown here is derived from an EMBL/GenBank/DDBJ whole genome shotgun (WGS) entry which is preliminary data.</text>
</comment>
<evidence type="ECO:0000259" key="7">
    <source>
        <dbReference type="PROSITE" id="PS50922"/>
    </source>
</evidence>
<dbReference type="PROSITE" id="PS50922">
    <property type="entry name" value="TLC"/>
    <property type="match status" value="1"/>
</dbReference>
<keyword evidence="9" id="KW-1185">Reference proteome</keyword>
<evidence type="ECO:0000256" key="6">
    <source>
        <dbReference type="SAM" id="Phobius"/>
    </source>
</evidence>
<dbReference type="GO" id="GO:0055088">
    <property type="term" value="P:lipid homeostasis"/>
    <property type="evidence" value="ECO:0007669"/>
    <property type="project" value="TreeGrafter"/>
</dbReference>
<dbReference type="InterPro" id="IPR006634">
    <property type="entry name" value="TLC-dom"/>
</dbReference>
<keyword evidence="2 5" id="KW-0812">Transmembrane</keyword>
<dbReference type="PANTHER" id="PTHR13439">
    <property type="entry name" value="CT120 PROTEIN"/>
    <property type="match status" value="1"/>
</dbReference>
<feature type="transmembrane region" description="Helical" evidence="6">
    <location>
        <begin position="125"/>
        <end position="144"/>
    </location>
</feature>
<name>A0A0M0K2I1_9EUKA</name>
<dbReference type="GO" id="GO:0005783">
    <property type="term" value="C:endoplasmic reticulum"/>
    <property type="evidence" value="ECO:0007669"/>
    <property type="project" value="TreeGrafter"/>
</dbReference>
<dbReference type="InterPro" id="IPR050846">
    <property type="entry name" value="TLCD"/>
</dbReference>
<feature type="transmembrane region" description="Helical" evidence="6">
    <location>
        <begin position="6"/>
        <end position="30"/>
    </location>
</feature>
<dbReference type="Proteomes" id="UP000037460">
    <property type="component" value="Unassembled WGS sequence"/>
</dbReference>
<sequence>MDVATSTLVACAVGGFAFFTTTTVVSKALLTSLEPDRRLFTATCVTSLINASILSPLSLYAGWLFMNSPSGLNLECASGVKSLITTPSNLYGVVAVGLTCGYFLADCVWLILYPKQMKKDLGSPTQYMIMWVHHVISLIAWPYSALRGNVFFFVLYYLGTEVTNIGQNSYLLLREFKSPLEKHVAAAWMLSFSIVRVLPVPLLLYIYAEMFWLQSCGLPKLDLWIGRLTVPIPVGLNLMWFSMMIQKVQRMMSKTAKTAKQ</sequence>
<feature type="transmembrane region" description="Helical" evidence="6">
    <location>
        <begin position="150"/>
        <end position="173"/>
    </location>
</feature>
<evidence type="ECO:0000256" key="4">
    <source>
        <dbReference type="ARBA" id="ARBA00023136"/>
    </source>
</evidence>
<feature type="transmembrane region" description="Helical" evidence="6">
    <location>
        <begin position="90"/>
        <end position="113"/>
    </location>
</feature>
<dbReference type="OrthoDB" id="10266980at2759"/>
<dbReference type="GO" id="GO:0016020">
    <property type="term" value="C:membrane"/>
    <property type="evidence" value="ECO:0007669"/>
    <property type="project" value="UniProtKB-SubCell"/>
</dbReference>
<keyword evidence="3 6" id="KW-1133">Transmembrane helix</keyword>